<dbReference type="InterPro" id="IPR035965">
    <property type="entry name" value="PAS-like_dom_sf"/>
</dbReference>
<dbReference type="InterPro" id="IPR001610">
    <property type="entry name" value="PAC"/>
</dbReference>
<dbReference type="PANTHER" id="PTHR43304">
    <property type="entry name" value="PHYTOCHROME-LIKE PROTEIN CPH1"/>
    <property type="match status" value="1"/>
</dbReference>
<evidence type="ECO:0000256" key="4">
    <source>
        <dbReference type="ARBA" id="ARBA00022679"/>
    </source>
</evidence>
<evidence type="ECO:0000256" key="3">
    <source>
        <dbReference type="ARBA" id="ARBA00022553"/>
    </source>
</evidence>
<dbReference type="PROSITE" id="PS50113">
    <property type="entry name" value="PAC"/>
    <property type="match status" value="3"/>
</dbReference>
<evidence type="ECO:0000256" key="2">
    <source>
        <dbReference type="ARBA" id="ARBA00012438"/>
    </source>
</evidence>
<feature type="domain" description="PAC" evidence="7">
    <location>
        <begin position="444"/>
        <end position="498"/>
    </location>
</feature>
<evidence type="ECO:0000313" key="8">
    <source>
        <dbReference type="EMBL" id="MFC4211297.1"/>
    </source>
</evidence>
<feature type="domain" description="PAS" evidence="6">
    <location>
        <begin position="242"/>
        <end position="314"/>
    </location>
</feature>
<dbReference type="InterPro" id="IPR013655">
    <property type="entry name" value="PAS_fold_3"/>
</dbReference>
<dbReference type="InterPro" id="IPR052162">
    <property type="entry name" value="Sensor_kinase/Photoreceptor"/>
</dbReference>
<dbReference type="SMART" id="SM00091">
    <property type="entry name" value="PAS"/>
    <property type="match status" value="5"/>
</dbReference>
<dbReference type="Proteomes" id="UP001595789">
    <property type="component" value="Unassembled WGS sequence"/>
</dbReference>
<feature type="domain" description="PAS" evidence="6">
    <location>
        <begin position="659"/>
        <end position="729"/>
    </location>
</feature>
<dbReference type="CDD" id="cd00130">
    <property type="entry name" value="PAS"/>
    <property type="match status" value="5"/>
</dbReference>
<evidence type="ECO:0000256" key="5">
    <source>
        <dbReference type="ARBA" id="ARBA00022777"/>
    </source>
</evidence>
<accession>A0ABV8PAW8</accession>
<dbReference type="RefSeq" id="WP_378984189.1">
    <property type="nucleotide sequence ID" value="NZ_JBHSBW010000009.1"/>
</dbReference>
<dbReference type="Gene3D" id="1.10.287.130">
    <property type="match status" value="1"/>
</dbReference>
<dbReference type="NCBIfam" id="TIGR00229">
    <property type="entry name" value="sensory_box"/>
    <property type="match status" value="5"/>
</dbReference>
<dbReference type="InterPro" id="IPR029016">
    <property type="entry name" value="GAF-like_dom_sf"/>
</dbReference>
<dbReference type="SMART" id="SM00086">
    <property type="entry name" value="PAC"/>
    <property type="match status" value="6"/>
</dbReference>
<dbReference type="SUPFAM" id="SSF55781">
    <property type="entry name" value="GAF domain-like"/>
    <property type="match status" value="1"/>
</dbReference>
<keyword evidence="3" id="KW-0597">Phosphoprotein</keyword>
<keyword evidence="5" id="KW-0418">Kinase</keyword>
<keyword evidence="4" id="KW-0808">Transferase</keyword>
<dbReference type="Pfam" id="PF08447">
    <property type="entry name" value="PAS_3"/>
    <property type="match status" value="3"/>
</dbReference>
<comment type="caution">
    <text evidence="8">The sequence shown here is derived from an EMBL/GenBank/DDBJ whole genome shotgun (WGS) entry which is preliminary data.</text>
</comment>
<dbReference type="Pfam" id="PF13426">
    <property type="entry name" value="PAS_9"/>
    <property type="match status" value="2"/>
</dbReference>
<dbReference type="PROSITE" id="PS50112">
    <property type="entry name" value="PAS"/>
    <property type="match status" value="4"/>
</dbReference>
<sequence>MPSIVVGVSPTYFKFVAANRAWLSFFGLSEQNLKDLTIAELNTIYNNHLVGVENFFINLKENLYSEAETPILNATTVENHNLTSHLIDVDEDGNKYFLHKIGFSDVPVAIVNNRFGNTKVLDALVMEGLDMIAVIDAGGNYLYVSPTSEGILGLTPEDFKNTNAFDFIHPDDVPLIAAQFSKAPHIEKILLKPYRFKTANGNWLWLETIISNKLNDPDICGFVANSRDITERVLDKIKAEISNERYRYAAMATSDAIWDWDVVNGTLIWAENFRLLFGYTEQELNTDMNSWTDKIHPHDVDRVVNAINSAVNSSETAWTSEYRFLKANGQYAIVNDNGFIIRDAFGKAVRMVGAMHDVTKKRIEEQRLQLLESVVLNTTDSVVITQIETGELPVSKIIYVNSAFTLMTGYLPEDVIGKSAKILEGPKTDQHELERVMYNLNHGYSCETNLVNYKKNGEEFWNNFSITPVANEKGIFDRCISIQRDVTKIKTDEIRKKLFNDIAASFNNPGRLGDILAVVLATINECTDFGISEIWIPDTYKRNLKLFAKKTNLDSGFQFHQQTIDIKKIPKGESLEGSVWEMMDMQILDSLEHTADLSRSFAALKAGLNTAIGLPLLHNGAFIGVLVLLGDTKLQSSSQAIVGEELGKFLGAEIRRKQLENELDQIFNFAPDIIAVLNYKGFFRKINLAACELLGYSDNELLSEPATHFIHPDDQEGSIEAMKKAIDNELSHFENRYITKDGKTIWLSWTASSVVEEGSIFVVGKDITERKNLEVLLYKSNSLALIGSWEIDPRAGNVYCSKVACEIIEAPDGFKPDAKMISRFFGAANDKAKNGSSDAVCLESLENWDEEIQVETLNGKLKWIRTIGQTELVNNKCVRAYGSIQDINVRKIAEIDFAKANKALAESQKRYQELFHVSPLPMWVYDFETLKFLDVNRAAVENYGFTRSEFLKMSIRDIRPHTELAILEKRLMDKTKHKNVFRGTFQHLTKDSRLINVDIKTNPIVFNGRKAKLVVANDITERLHYINTVEAQNEKLKEIAWIQSHIVRAPLARILALTDMLSSSVNQKKLSENDIVKHIESSAKELDNIIRDITIKSDASKI</sequence>
<feature type="domain" description="PAC" evidence="7">
    <location>
        <begin position="318"/>
        <end position="370"/>
    </location>
</feature>
<proteinExistence type="predicted"/>
<dbReference type="PANTHER" id="PTHR43304:SF1">
    <property type="entry name" value="PAC DOMAIN-CONTAINING PROTEIN"/>
    <property type="match status" value="1"/>
</dbReference>
<dbReference type="SUPFAM" id="SSF55785">
    <property type="entry name" value="PYP-like sensor domain (PAS domain)"/>
    <property type="match status" value="5"/>
</dbReference>
<gene>
    <name evidence="8" type="ORF">ACFOWA_08905</name>
</gene>
<evidence type="ECO:0000313" key="9">
    <source>
        <dbReference type="Proteomes" id="UP001595789"/>
    </source>
</evidence>
<dbReference type="EMBL" id="JBHSBW010000009">
    <property type="protein sequence ID" value="MFC4211297.1"/>
    <property type="molecule type" value="Genomic_DNA"/>
</dbReference>
<dbReference type="Gene3D" id="3.30.450.20">
    <property type="entry name" value="PAS domain"/>
    <property type="match status" value="5"/>
</dbReference>
<keyword evidence="9" id="KW-1185">Reference proteome</keyword>
<evidence type="ECO:0000259" key="6">
    <source>
        <dbReference type="PROSITE" id="PS50112"/>
    </source>
</evidence>
<organism evidence="8 9">
    <name type="scientific">Pedobacter lithocola</name>
    <dbReference type="NCBI Taxonomy" id="1908239"/>
    <lineage>
        <taxon>Bacteria</taxon>
        <taxon>Pseudomonadati</taxon>
        <taxon>Bacteroidota</taxon>
        <taxon>Sphingobacteriia</taxon>
        <taxon>Sphingobacteriales</taxon>
        <taxon>Sphingobacteriaceae</taxon>
        <taxon>Pedobacter</taxon>
    </lineage>
</organism>
<protein>
    <recommendedName>
        <fullName evidence="2">histidine kinase</fullName>
        <ecNumber evidence="2">2.7.13.3</ecNumber>
    </recommendedName>
</protein>
<dbReference type="Gene3D" id="3.30.450.40">
    <property type="match status" value="1"/>
</dbReference>
<comment type="catalytic activity">
    <reaction evidence="1">
        <text>ATP + protein L-histidine = ADP + protein N-phospho-L-histidine.</text>
        <dbReference type="EC" id="2.7.13.3"/>
    </reaction>
</comment>
<reference evidence="9" key="1">
    <citation type="journal article" date="2019" name="Int. J. Syst. Evol. Microbiol.">
        <title>The Global Catalogue of Microorganisms (GCM) 10K type strain sequencing project: providing services to taxonomists for standard genome sequencing and annotation.</title>
        <authorList>
            <consortium name="The Broad Institute Genomics Platform"/>
            <consortium name="The Broad Institute Genome Sequencing Center for Infectious Disease"/>
            <person name="Wu L."/>
            <person name="Ma J."/>
        </authorList>
    </citation>
    <scope>NUCLEOTIDE SEQUENCE [LARGE SCALE GENOMIC DNA]</scope>
    <source>
        <strain evidence="9">CCM 8691</strain>
    </source>
</reference>
<evidence type="ECO:0000259" key="7">
    <source>
        <dbReference type="PROSITE" id="PS50113"/>
    </source>
</evidence>
<dbReference type="InterPro" id="IPR000700">
    <property type="entry name" value="PAS-assoc_C"/>
</dbReference>
<feature type="domain" description="PAC" evidence="7">
    <location>
        <begin position="731"/>
        <end position="779"/>
    </location>
</feature>
<feature type="domain" description="PAS" evidence="6">
    <location>
        <begin position="117"/>
        <end position="187"/>
    </location>
</feature>
<name>A0ABV8PAW8_9SPHI</name>
<evidence type="ECO:0000256" key="1">
    <source>
        <dbReference type="ARBA" id="ARBA00000085"/>
    </source>
</evidence>
<dbReference type="InterPro" id="IPR000014">
    <property type="entry name" value="PAS"/>
</dbReference>
<dbReference type="EC" id="2.7.13.3" evidence="2"/>
<feature type="domain" description="PAS" evidence="6">
    <location>
        <begin position="367"/>
        <end position="424"/>
    </location>
</feature>